<dbReference type="Pfam" id="PF00440">
    <property type="entry name" value="TetR_N"/>
    <property type="match status" value="1"/>
</dbReference>
<dbReference type="Gene3D" id="1.10.10.60">
    <property type="entry name" value="Homeodomain-like"/>
    <property type="match status" value="1"/>
</dbReference>
<organism evidence="7 8">
    <name type="scientific">Chelatococcus reniformis</name>
    <dbReference type="NCBI Taxonomy" id="1494448"/>
    <lineage>
        <taxon>Bacteria</taxon>
        <taxon>Pseudomonadati</taxon>
        <taxon>Pseudomonadota</taxon>
        <taxon>Alphaproteobacteria</taxon>
        <taxon>Hyphomicrobiales</taxon>
        <taxon>Chelatococcaceae</taxon>
        <taxon>Chelatococcus</taxon>
    </lineage>
</organism>
<dbReference type="PANTHER" id="PTHR30055:SF234">
    <property type="entry name" value="HTH-TYPE TRANSCRIPTIONAL REGULATOR BETI"/>
    <property type="match status" value="1"/>
</dbReference>
<dbReference type="InterPro" id="IPR009057">
    <property type="entry name" value="Homeodomain-like_sf"/>
</dbReference>
<protein>
    <submittedName>
        <fullName evidence="7">TetR family transcriptional regulator</fullName>
    </submittedName>
</protein>
<evidence type="ECO:0000259" key="6">
    <source>
        <dbReference type="PROSITE" id="PS50977"/>
    </source>
</evidence>
<evidence type="ECO:0000313" key="8">
    <source>
        <dbReference type="Proteomes" id="UP000637002"/>
    </source>
</evidence>
<name>A0A916XBD1_9HYPH</name>
<dbReference type="InterPro" id="IPR036271">
    <property type="entry name" value="Tet_transcr_reg_TetR-rel_C_sf"/>
</dbReference>
<evidence type="ECO:0000256" key="4">
    <source>
        <dbReference type="PROSITE-ProRule" id="PRU00335"/>
    </source>
</evidence>
<evidence type="ECO:0000256" key="3">
    <source>
        <dbReference type="ARBA" id="ARBA00023163"/>
    </source>
</evidence>
<dbReference type="InterPro" id="IPR001647">
    <property type="entry name" value="HTH_TetR"/>
</dbReference>
<proteinExistence type="predicted"/>
<dbReference type="InterPro" id="IPR041490">
    <property type="entry name" value="KstR2_TetR_C"/>
</dbReference>
<dbReference type="InterPro" id="IPR050109">
    <property type="entry name" value="HTH-type_TetR-like_transc_reg"/>
</dbReference>
<accession>A0A916XBD1</accession>
<dbReference type="Pfam" id="PF17932">
    <property type="entry name" value="TetR_C_24"/>
    <property type="match status" value="1"/>
</dbReference>
<dbReference type="GO" id="GO:0003700">
    <property type="term" value="F:DNA-binding transcription factor activity"/>
    <property type="evidence" value="ECO:0007669"/>
    <property type="project" value="TreeGrafter"/>
</dbReference>
<dbReference type="AlphaFoldDB" id="A0A916XBD1"/>
<reference evidence="7" key="2">
    <citation type="submission" date="2020-09" db="EMBL/GenBank/DDBJ databases">
        <authorList>
            <person name="Sun Q."/>
            <person name="Zhou Y."/>
        </authorList>
    </citation>
    <scope>NUCLEOTIDE SEQUENCE</scope>
    <source>
        <strain evidence="7">CGMCC 1.12919</strain>
    </source>
</reference>
<gene>
    <name evidence="7" type="ORF">GCM10010994_19450</name>
</gene>
<comment type="caution">
    <text evidence="7">The sequence shown here is derived from an EMBL/GenBank/DDBJ whole genome shotgun (WGS) entry which is preliminary data.</text>
</comment>
<dbReference type="PANTHER" id="PTHR30055">
    <property type="entry name" value="HTH-TYPE TRANSCRIPTIONAL REGULATOR RUTR"/>
    <property type="match status" value="1"/>
</dbReference>
<evidence type="ECO:0000256" key="2">
    <source>
        <dbReference type="ARBA" id="ARBA00023125"/>
    </source>
</evidence>
<keyword evidence="1" id="KW-0805">Transcription regulation</keyword>
<evidence type="ECO:0000256" key="5">
    <source>
        <dbReference type="SAM" id="MobiDB-lite"/>
    </source>
</evidence>
<evidence type="ECO:0000256" key="1">
    <source>
        <dbReference type="ARBA" id="ARBA00023015"/>
    </source>
</evidence>
<dbReference type="Proteomes" id="UP000637002">
    <property type="component" value="Unassembled WGS sequence"/>
</dbReference>
<dbReference type="PROSITE" id="PS50977">
    <property type="entry name" value="HTH_TETR_2"/>
    <property type="match status" value="1"/>
</dbReference>
<feature type="compositionally biased region" description="Basic residues" evidence="5">
    <location>
        <begin position="202"/>
        <end position="212"/>
    </location>
</feature>
<reference evidence="7" key="1">
    <citation type="journal article" date="2014" name="Int. J. Syst. Evol. Microbiol.">
        <title>Complete genome sequence of Corynebacterium casei LMG S-19264T (=DSM 44701T), isolated from a smear-ripened cheese.</title>
        <authorList>
            <consortium name="US DOE Joint Genome Institute (JGI-PGF)"/>
            <person name="Walter F."/>
            <person name="Albersmeier A."/>
            <person name="Kalinowski J."/>
            <person name="Ruckert C."/>
        </authorList>
    </citation>
    <scope>NUCLEOTIDE SEQUENCE</scope>
    <source>
        <strain evidence="7">CGMCC 1.12919</strain>
    </source>
</reference>
<dbReference type="SUPFAM" id="SSF48498">
    <property type="entry name" value="Tetracyclin repressor-like, C-terminal domain"/>
    <property type="match status" value="1"/>
</dbReference>
<dbReference type="Gene3D" id="1.10.357.10">
    <property type="entry name" value="Tetracycline Repressor, domain 2"/>
    <property type="match status" value="1"/>
</dbReference>
<feature type="domain" description="HTH tetR-type" evidence="6">
    <location>
        <begin position="11"/>
        <end position="71"/>
    </location>
</feature>
<sequence>MRAATRTQRFDSKRDEVLRASGRVFARLGFRAATLADIGAELGTTAAALYYYAKSKDQLFGDCRQIGLDAIDAALEEGRTTGADGYSRLAIFFRRYAELIVSDFGRCLALANPSDIPAGLREISRARQGSVRRDVQGLIRSGVADGSVRPCHDLLMANMLFGAFNHLPRWWAPDGPQSLEAVARAYVETLASHPSPPAPKAHQAHNRAPPRRHAGDGS</sequence>
<dbReference type="RefSeq" id="WP_188608953.1">
    <property type="nucleotide sequence ID" value="NZ_BMGG01000003.1"/>
</dbReference>
<dbReference type="GO" id="GO:0000976">
    <property type="term" value="F:transcription cis-regulatory region binding"/>
    <property type="evidence" value="ECO:0007669"/>
    <property type="project" value="TreeGrafter"/>
</dbReference>
<feature type="region of interest" description="Disordered" evidence="5">
    <location>
        <begin position="191"/>
        <end position="218"/>
    </location>
</feature>
<feature type="DNA-binding region" description="H-T-H motif" evidence="4">
    <location>
        <begin position="34"/>
        <end position="53"/>
    </location>
</feature>
<dbReference type="SUPFAM" id="SSF46689">
    <property type="entry name" value="Homeodomain-like"/>
    <property type="match status" value="1"/>
</dbReference>
<dbReference type="EMBL" id="BMGG01000003">
    <property type="protein sequence ID" value="GGC60956.1"/>
    <property type="molecule type" value="Genomic_DNA"/>
</dbReference>
<keyword evidence="2 4" id="KW-0238">DNA-binding</keyword>
<evidence type="ECO:0000313" key="7">
    <source>
        <dbReference type="EMBL" id="GGC60956.1"/>
    </source>
</evidence>
<keyword evidence="3" id="KW-0804">Transcription</keyword>
<keyword evidence="8" id="KW-1185">Reference proteome</keyword>